<dbReference type="OrthoDB" id="10255344at2759"/>
<feature type="coiled-coil region" evidence="1">
    <location>
        <begin position="557"/>
        <end position="823"/>
    </location>
</feature>
<evidence type="ECO:0000313" key="4">
    <source>
        <dbReference type="Proteomes" id="UP000053392"/>
    </source>
</evidence>
<feature type="compositionally biased region" description="Polar residues" evidence="2">
    <location>
        <begin position="217"/>
        <end position="233"/>
    </location>
</feature>
<name>A0A0D0U054_9TREE</name>
<feature type="coiled-coil region" evidence="1">
    <location>
        <begin position="1098"/>
        <end position="1380"/>
    </location>
</feature>
<reference evidence="3 4" key="1">
    <citation type="submission" date="2015-01" db="EMBL/GenBank/DDBJ databases">
        <title>The Genome Sequence of Cryptococcus gattii Ram5.</title>
        <authorList>
            <consortium name="The Broad Institute Genomics Platform"/>
            <person name="Cuomo C."/>
            <person name="Litvintseva A."/>
            <person name="Chen Y."/>
            <person name="Heitman J."/>
            <person name="Sun S."/>
            <person name="Springer D."/>
            <person name="Dromer F."/>
            <person name="Young S."/>
            <person name="Zeng Q."/>
            <person name="Gargeya S."/>
            <person name="Abouelleil A."/>
            <person name="Alvarado L."/>
            <person name="Chapman S.B."/>
            <person name="Gainer-Dewar J."/>
            <person name="Goldberg J."/>
            <person name="Griggs A."/>
            <person name="Gujja S."/>
            <person name="Hansen M."/>
            <person name="Howarth C."/>
            <person name="Imamovic A."/>
            <person name="Larimer J."/>
            <person name="Murphy C."/>
            <person name="Naylor J."/>
            <person name="Pearson M."/>
            <person name="Priest M."/>
            <person name="Roberts A."/>
            <person name="Saif S."/>
            <person name="Shea T."/>
            <person name="Sykes S."/>
            <person name="Wortman J."/>
            <person name="Nusbaum C."/>
            <person name="Birren B."/>
        </authorList>
    </citation>
    <scope>NUCLEOTIDE SEQUENCE [LARGE SCALE GENOMIC DNA]</scope>
    <source>
        <strain evidence="3 4">Ram5</strain>
    </source>
</reference>
<feature type="region of interest" description="Disordered" evidence="2">
    <location>
        <begin position="1706"/>
        <end position="1725"/>
    </location>
</feature>
<gene>
    <name evidence="3" type="ORF">I313_02694</name>
</gene>
<feature type="coiled-coil region" evidence="1">
    <location>
        <begin position="314"/>
        <end position="382"/>
    </location>
</feature>
<dbReference type="HOGENOM" id="CLU_237706_0_0_1"/>
<organism evidence="3 4">
    <name type="scientific">Cryptococcus deuterogattii Ram5</name>
    <dbReference type="NCBI Taxonomy" id="1296110"/>
    <lineage>
        <taxon>Eukaryota</taxon>
        <taxon>Fungi</taxon>
        <taxon>Dikarya</taxon>
        <taxon>Basidiomycota</taxon>
        <taxon>Agaricomycotina</taxon>
        <taxon>Tremellomycetes</taxon>
        <taxon>Tremellales</taxon>
        <taxon>Cryptococcaceae</taxon>
        <taxon>Cryptococcus</taxon>
        <taxon>Cryptococcus gattii species complex</taxon>
    </lineage>
</organism>
<protein>
    <submittedName>
        <fullName evidence="3">Uncharacterized protein</fullName>
    </submittedName>
</protein>
<keyword evidence="4" id="KW-1185">Reference proteome</keyword>
<evidence type="ECO:0000256" key="1">
    <source>
        <dbReference type="SAM" id="Coils"/>
    </source>
</evidence>
<feature type="coiled-coil region" evidence="1">
    <location>
        <begin position="853"/>
        <end position="1003"/>
    </location>
</feature>
<sequence length="1836" mass="205168">MTGGRRMVGRCCMRRCVAYKVRGGQDIMSFIGAGELEHKITQLQRQLSHKDHELNSIKNEQLKKQEDLEEAKRAKQTAEYKLRDEADRALKAENVSLAKTSELAQLKLKLSNLEASLVQTSEKLKKEEKEKTKIQDALDEALSRGSDGAAMQIKAQQARIKQLEDNLRKAEDEKDKLRYQASSGDSWGSDEPLSHRERNRLMALQNENAELKAKFESLSSQNLTTSDSLNPESPQKRSKPIASVTAADLRDLETQVDNLKMQLANTKREYDKAVNEKLAAEVSARKTAERFENEMYELNGELEYYRRSDGGADMKQLDELKKAAQAARAEKEELSKQLAEKEQEIGRQVSKMAKLEEEAQLVQKLKEELEEGRQSRQQLEAASNSASFVDEVSLAKINALEVELARAKAVSTAGGSRSGDFELRQVRRDLQKALRNKEYLESLVKENDELLAEKDEELARMRAAIPLPESPSLGPQTSGSGLVEALEEEKAALVEDLENQAHKYEEEIMRIEVQLAERTRELGVLRESEQLLRGQYLRGQAEIESIKAQHQCITVDLQNARNDLSVKEANAQLAIEQLAQVQATLNEHQVASASAREEASSTAGQLNVLEISLENKTRELEEALQQRKTLEASLASRSHDDAEFDEHVLSIKELQDEISRLSQELSDSTAANAQLITRLAVSEEIREAAEKMVQELEQKVSDSQRKAEVSMEELEVYRAQSKETIASLNTQLETLNAELTSLEQLIQDKTTELADVNALSERTNCCLAESEATVATLRNEIAELEDKVARESNGERIQLCKEKVALEQALQLAKEEHESDSQRALSDSQARIDTFQNSIQNIPRSNTKDVDEIQKFEEKIGRLRIERDELRHIISFVQNERHFALRAANAEKETAIEEVGKAREELKRTSAVCERLQEEIEQCRAALAEKDGEIGSAIATTQEVANEKEKLANQLANLEHELSLSREASSTQQARVSALESQLHAQEDNLRKVEARAEVLQTELTNVLHHVAQSKKLSDRPESRGSVAEEEDGDLPKDLAATVPSENRRHSHRRSTSGMSITMLQNLQTERNLQAKIDRRDARITLLTNDLSKAKANLTLLQSAQEETIAENAELEEEREKLLFQLHEIRGQGADPKALQDTILALILHHRYVRDLESQLRLSRETLRKSREAERQSLASETEAKEKNVANYKRIAELEYEKTEVETQLQSAKASEELVCKELEDARAAVDNLRSQLTKAESASVLAAKSILSFATVEAQIAEKEEHIRQIAAQNAELVSKLEKLEEELATNNLEKEAKTEALASKMAELERKVVEEGAELERVTQEKEQLLEELTAAEKALADGFADAETQKEALEATKRELEERLAQLGHDMEGKSSELEEMINKSNALVAELAVEQSKSRQAGVTLEEHQGTITQLQNDISTLQKASQDVDDERQILRAQISVFEEKAAAAEQRIRELHAKVDQCVGETEQVKKELADASSQLEKILAEKEDLKAERAAEMEQAAEARMGMEKILAEREQEINKLTSDLRITQEELTVATNKFEQPVKEFAFRQADMGNLKAENMKVKQDLPKTTISSVSTGDKQLVADLKERIEDLEASLTQKNQEVDEADDQTREAFKANAKLERKIGKLQRQLDQAQLELNTALNKLVSSQPVAPAPVARSQPAPLVTAQRMAMPPPPIPATAPAQSSALPTTATLTPHTIIPNIFSPPTAPSSGQKRLREADDAELVPKPAEAIMVPPASVISPRKPLGTRPRFTPQRGISDKVYVSKPIGVNANMAGEKVVDGLKKPIDAGRNIFVRPPSVSNDPIKRTGFPEPPTRTPFGTMPRNPS</sequence>
<feature type="region of interest" description="Disordered" evidence="2">
    <location>
        <begin position="170"/>
        <end position="194"/>
    </location>
</feature>
<dbReference type="Proteomes" id="UP000053392">
    <property type="component" value="Unassembled WGS sequence"/>
</dbReference>
<accession>A0A0D0U054</accession>
<keyword evidence="1" id="KW-0175">Coiled coil</keyword>
<feature type="region of interest" description="Disordered" evidence="2">
    <location>
        <begin position="1803"/>
        <end position="1836"/>
    </location>
</feature>
<feature type="coiled-coil region" evidence="1">
    <location>
        <begin position="1590"/>
        <end position="1652"/>
    </location>
</feature>
<dbReference type="EMBL" id="KN847900">
    <property type="protein sequence ID" value="KIR41563.1"/>
    <property type="molecule type" value="Genomic_DNA"/>
</dbReference>
<dbReference type="PANTHER" id="PTHR23159">
    <property type="entry name" value="CENTROSOMAL PROTEIN 2"/>
    <property type="match status" value="1"/>
</dbReference>
<feature type="coiled-coil region" evidence="1">
    <location>
        <begin position="423"/>
        <end position="521"/>
    </location>
</feature>
<dbReference type="PANTHER" id="PTHR23159:SF60">
    <property type="entry name" value="SPINDLE ASSEMBLY ABNORMAL PROTEIN 4"/>
    <property type="match status" value="1"/>
</dbReference>
<feature type="coiled-coil region" evidence="1">
    <location>
        <begin position="1409"/>
        <end position="1545"/>
    </location>
</feature>
<evidence type="ECO:0000313" key="3">
    <source>
        <dbReference type="EMBL" id="KIR41563.1"/>
    </source>
</evidence>
<proteinExistence type="predicted"/>
<feature type="region of interest" description="Disordered" evidence="2">
    <location>
        <begin position="216"/>
        <end position="243"/>
    </location>
</feature>
<dbReference type="Gene3D" id="1.10.287.1490">
    <property type="match status" value="1"/>
</dbReference>
<feature type="region of interest" description="Disordered" evidence="2">
    <location>
        <begin position="1011"/>
        <end position="1056"/>
    </location>
</feature>
<evidence type="ECO:0000256" key="2">
    <source>
        <dbReference type="SAM" id="MobiDB-lite"/>
    </source>
</evidence>